<dbReference type="FunFam" id="3.10.20.30:FF:000002">
    <property type="entry name" value="GTP pyrophosphokinase (RelA/SpoT)"/>
    <property type="match status" value="1"/>
</dbReference>
<dbReference type="FunFam" id="1.10.3210.10:FF:000001">
    <property type="entry name" value="GTP pyrophosphokinase RelA"/>
    <property type="match status" value="1"/>
</dbReference>
<dbReference type="CDD" id="cd00077">
    <property type="entry name" value="HDc"/>
    <property type="match status" value="1"/>
</dbReference>
<dbReference type="Proteomes" id="UP000616595">
    <property type="component" value="Unassembled WGS sequence"/>
</dbReference>
<dbReference type="EC" id="2.7.6.5" evidence="2"/>
<dbReference type="GO" id="GO:0015969">
    <property type="term" value="P:guanosine tetraphosphate metabolic process"/>
    <property type="evidence" value="ECO:0007669"/>
    <property type="project" value="InterPro"/>
</dbReference>
<dbReference type="SUPFAM" id="SSF81301">
    <property type="entry name" value="Nucleotidyltransferase"/>
    <property type="match status" value="1"/>
</dbReference>
<evidence type="ECO:0000256" key="3">
    <source>
        <dbReference type="ARBA" id="ARBA00048244"/>
    </source>
</evidence>
<comment type="pathway">
    <text evidence="1">Purine metabolism; ppGpp biosynthesis; ppGpp from GTP: step 1/2.</text>
</comment>
<dbReference type="NCBIfam" id="TIGR00691">
    <property type="entry name" value="spoT_relA"/>
    <property type="match status" value="1"/>
</dbReference>
<protein>
    <recommendedName>
        <fullName evidence="2">GTP diphosphokinase</fullName>
        <ecNumber evidence="2">2.7.6.5</ecNumber>
    </recommendedName>
</protein>
<dbReference type="Pfam" id="PF13291">
    <property type="entry name" value="ACT_4"/>
    <property type="match status" value="1"/>
</dbReference>
<dbReference type="RefSeq" id="WP_148566641.1">
    <property type="nucleotide sequence ID" value="NZ_RXYA01000005.1"/>
</dbReference>
<evidence type="ECO:0000313" key="8">
    <source>
        <dbReference type="Proteomes" id="UP000616595"/>
    </source>
</evidence>
<dbReference type="PROSITE" id="PS51880">
    <property type="entry name" value="TGS"/>
    <property type="match status" value="1"/>
</dbReference>
<dbReference type="PANTHER" id="PTHR21262:SF31">
    <property type="entry name" value="GTP PYROPHOSPHOKINASE"/>
    <property type="match status" value="1"/>
</dbReference>
<dbReference type="SUPFAM" id="SSF55021">
    <property type="entry name" value="ACT-like"/>
    <property type="match status" value="1"/>
</dbReference>
<feature type="domain" description="HD" evidence="5">
    <location>
        <begin position="51"/>
        <end position="150"/>
    </location>
</feature>
<feature type="domain" description="TGS" evidence="6">
    <location>
        <begin position="399"/>
        <end position="460"/>
    </location>
</feature>
<dbReference type="InterPro" id="IPR004811">
    <property type="entry name" value="RelA/Spo_fam"/>
</dbReference>
<dbReference type="InterPro" id="IPR033655">
    <property type="entry name" value="TGS_RelA/SpoT"/>
</dbReference>
<evidence type="ECO:0000256" key="2">
    <source>
        <dbReference type="ARBA" id="ARBA00013251"/>
    </source>
</evidence>
<evidence type="ECO:0000256" key="4">
    <source>
        <dbReference type="RuleBase" id="RU003847"/>
    </source>
</evidence>
<dbReference type="InterPro" id="IPR006674">
    <property type="entry name" value="HD_domain"/>
</dbReference>
<dbReference type="Pfam" id="PF04607">
    <property type="entry name" value="RelA_SpoT"/>
    <property type="match status" value="1"/>
</dbReference>
<dbReference type="SUPFAM" id="SSF109604">
    <property type="entry name" value="HD-domain/PDEase-like"/>
    <property type="match status" value="1"/>
</dbReference>
<dbReference type="SUPFAM" id="SSF81271">
    <property type="entry name" value="TGS-like"/>
    <property type="match status" value="1"/>
</dbReference>
<dbReference type="InterPro" id="IPR007685">
    <property type="entry name" value="RelA_SpoT"/>
</dbReference>
<comment type="caution">
    <text evidence="7">The sequence shown here is derived from an EMBL/GenBank/DDBJ whole genome shotgun (WGS) entry which is preliminary data.</text>
</comment>
<sequence>MENDAVKGKIDNVINLVKANNPDADTEMIYKAYELAKEAHKDQKRLSGEDYIIHPVSVAYILAEMQMDTETIVAALLHDVIEDTIYSYNYIKEAFNENIADLVEGVTKIGRIGFQSKEESQAENLRKMVLAMSKDIRVILIKLVDRLHNMRTLEYMRESKQIEKAKETLDIYAPLANRLGISTIKWELEDLSLKYLDPEGYYDLVHKIKIKKSAREAYIADVIKVLAREIEKVGTNAEIYGRSKHFYSIYRKMKKQNRSFDEIYDLIAVRVIVDSLKDCYGVLGVVHSQWTPIPGRFKDYIAMPKPNLYQSIHTTVMGPKGEPFEIQIRTREMHETAEYGIAAHWKYKEGRTDSVDSKDAKDNKYEMQMSWLRQMLELQRDSEDAGELVETIKVDLLNDEVYVFSPKGAVVPLPAGSCPLDFAYRIHSDIGNNCVGARVNNKIVPLNSPLKSGDIVEVMTSKNSNGPSRDWLSFVKSPHARNKIKQYFKKEEKDENIQKGRLVLEREIKREGLQHSNLLNLANLEILTEKCGYKSLNDFYAAIGYNGIKTGTVLQKMRLLFPKEFSEEVEEIVFKKPQKEQKKTSSTVIVAGHNEIDVHFAKCCNPVPGDKIVGYITKGRGISVHRADCSNVLNLSDPERIVEVEWNKFSTGSFTAEIHIKANESPKTIIEISKMFLEMKIPVTALNVKTEKNEYDYFTATLEVKSRRELNLLIKNLSKIKEIIQIYRV</sequence>
<gene>
    <name evidence="7" type="ORF">GH810_04950</name>
</gene>
<keyword evidence="8" id="KW-1185">Reference proteome</keyword>
<dbReference type="InterPro" id="IPR012676">
    <property type="entry name" value="TGS-like"/>
</dbReference>
<evidence type="ECO:0000259" key="6">
    <source>
        <dbReference type="PROSITE" id="PS51880"/>
    </source>
</evidence>
<dbReference type="PANTHER" id="PTHR21262">
    <property type="entry name" value="GUANOSINE-3',5'-BIS DIPHOSPHATE 3'-PYROPHOSPHOHYDROLASE"/>
    <property type="match status" value="1"/>
</dbReference>
<dbReference type="Gene3D" id="3.30.70.260">
    <property type="match status" value="1"/>
</dbReference>
<organism evidence="7 8">
    <name type="scientific">Acetobacterium paludosum</name>
    <dbReference type="NCBI Taxonomy" id="52693"/>
    <lineage>
        <taxon>Bacteria</taxon>
        <taxon>Bacillati</taxon>
        <taxon>Bacillota</taxon>
        <taxon>Clostridia</taxon>
        <taxon>Eubacteriales</taxon>
        <taxon>Eubacteriaceae</taxon>
        <taxon>Acetobacterium</taxon>
    </lineage>
</organism>
<dbReference type="InterPro" id="IPR045600">
    <property type="entry name" value="RelA/SpoT_AH_RIS"/>
</dbReference>
<dbReference type="CDD" id="cd01668">
    <property type="entry name" value="TGS_RSH"/>
    <property type="match status" value="1"/>
</dbReference>
<dbReference type="CDD" id="cd05399">
    <property type="entry name" value="NT_Rel-Spo_like"/>
    <property type="match status" value="1"/>
</dbReference>
<dbReference type="SMART" id="SM00954">
    <property type="entry name" value="RelA_SpoT"/>
    <property type="match status" value="1"/>
</dbReference>
<dbReference type="Gene3D" id="1.10.3210.10">
    <property type="entry name" value="Hypothetical protein af1432"/>
    <property type="match status" value="1"/>
</dbReference>
<dbReference type="InterPro" id="IPR004095">
    <property type="entry name" value="TGS"/>
</dbReference>
<dbReference type="Gene3D" id="3.10.20.30">
    <property type="match status" value="1"/>
</dbReference>
<dbReference type="Gene3D" id="3.30.460.10">
    <property type="entry name" value="Beta Polymerase, domain 2"/>
    <property type="match status" value="1"/>
</dbReference>
<dbReference type="InterPro" id="IPR012675">
    <property type="entry name" value="Beta-grasp_dom_sf"/>
</dbReference>
<dbReference type="FunFam" id="3.30.460.10:FF:000001">
    <property type="entry name" value="GTP pyrophosphokinase RelA"/>
    <property type="match status" value="1"/>
</dbReference>
<dbReference type="SMART" id="SM00471">
    <property type="entry name" value="HDc"/>
    <property type="match status" value="1"/>
</dbReference>
<accession>A0A923HUZ1</accession>
<dbReference type="InterPro" id="IPR003607">
    <property type="entry name" value="HD/PDEase_dom"/>
</dbReference>
<dbReference type="InterPro" id="IPR043519">
    <property type="entry name" value="NT_sf"/>
</dbReference>
<comment type="catalytic activity">
    <reaction evidence="3">
        <text>GTP + ATP = guanosine 3'-diphosphate 5'-triphosphate + AMP</text>
        <dbReference type="Rhea" id="RHEA:22088"/>
        <dbReference type="ChEBI" id="CHEBI:30616"/>
        <dbReference type="ChEBI" id="CHEBI:37565"/>
        <dbReference type="ChEBI" id="CHEBI:142410"/>
        <dbReference type="ChEBI" id="CHEBI:456215"/>
        <dbReference type="EC" id="2.7.6.5"/>
    </reaction>
</comment>
<evidence type="ECO:0000313" key="7">
    <source>
        <dbReference type="EMBL" id="MBC3887652.1"/>
    </source>
</evidence>
<reference evidence="7" key="1">
    <citation type="submission" date="2019-10" db="EMBL/GenBank/DDBJ databases">
        <authorList>
            <person name="Ross D.E."/>
            <person name="Gulliver D."/>
        </authorList>
    </citation>
    <scope>NUCLEOTIDE SEQUENCE</scope>
    <source>
        <strain evidence="7">DER-2019</strain>
    </source>
</reference>
<dbReference type="Pfam" id="PF19296">
    <property type="entry name" value="RelA_AH_RIS"/>
    <property type="match status" value="1"/>
</dbReference>
<dbReference type="PROSITE" id="PS51831">
    <property type="entry name" value="HD"/>
    <property type="match status" value="1"/>
</dbReference>
<proteinExistence type="inferred from homology"/>
<reference evidence="7" key="2">
    <citation type="submission" date="2020-10" db="EMBL/GenBank/DDBJ databases">
        <title>Comparative genomics of the Acetobacterium genus.</title>
        <authorList>
            <person name="Marshall C."/>
            <person name="May H."/>
            <person name="Norman S."/>
        </authorList>
    </citation>
    <scope>NUCLEOTIDE SEQUENCE</scope>
    <source>
        <strain evidence="7">DER-2019</strain>
    </source>
</reference>
<dbReference type="Pfam" id="PF02824">
    <property type="entry name" value="TGS"/>
    <property type="match status" value="1"/>
</dbReference>
<evidence type="ECO:0000259" key="5">
    <source>
        <dbReference type="PROSITE" id="PS51831"/>
    </source>
</evidence>
<comment type="similarity">
    <text evidence="4">Belongs to the relA/spoT family.</text>
</comment>
<evidence type="ECO:0000256" key="1">
    <source>
        <dbReference type="ARBA" id="ARBA00004976"/>
    </source>
</evidence>
<dbReference type="EMBL" id="WJBD01000004">
    <property type="protein sequence ID" value="MBC3887652.1"/>
    <property type="molecule type" value="Genomic_DNA"/>
</dbReference>
<dbReference type="AlphaFoldDB" id="A0A923HUZ1"/>
<dbReference type="GO" id="GO:0008728">
    <property type="term" value="F:GTP diphosphokinase activity"/>
    <property type="evidence" value="ECO:0007669"/>
    <property type="project" value="UniProtKB-EC"/>
</dbReference>
<dbReference type="InterPro" id="IPR045865">
    <property type="entry name" value="ACT-like_dom_sf"/>
</dbReference>
<dbReference type="Pfam" id="PF13328">
    <property type="entry name" value="HD_4"/>
    <property type="match status" value="1"/>
</dbReference>
<dbReference type="GO" id="GO:0005886">
    <property type="term" value="C:plasma membrane"/>
    <property type="evidence" value="ECO:0007669"/>
    <property type="project" value="TreeGrafter"/>
</dbReference>
<dbReference type="InterPro" id="IPR002912">
    <property type="entry name" value="ACT_dom"/>
</dbReference>
<dbReference type="OrthoDB" id="9805041at2"/>
<name>A0A923HUZ1_9FIRM</name>
<comment type="function">
    <text evidence="4">In eubacteria ppGpp (guanosine 3'-diphosphate 5'-diphosphate) is a mediator of the stringent response that coordinates a variety of cellular activities in response to changes in nutritional abundance.</text>
</comment>